<sequence>MRRHNNISPRPTVPHPESKDEACVLAPTYVDEEMDSNFSALLMYTNVVELQQVYHPSPATEFTLPELAQQFKLRTVRVMTC</sequence>
<evidence type="ECO:0000313" key="3">
    <source>
        <dbReference type="Proteomes" id="UP001292094"/>
    </source>
</evidence>
<keyword evidence="3" id="KW-1185">Reference proteome</keyword>
<gene>
    <name evidence="2" type="ORF">Pmani_005078</name>
</gene>
<accession>A0AAE1QEH7</accession>
<dbReference type="EMBL" id="JAWZYT010000373">
    <property type="protein sequence ID" value="KAK4324238.1"/>
    <property type="molecule type" value="Genomic_DNA"/>
</dbReference>
<feature type="region of interest" description="Disordered" evidence="1">
    <location>
        <begin position="1"/>
        <end position="20"/>
    </location>
</feature>
<evidence type="ECO:0000313" key="2">
    <source>
        <dbReference type="EMBL" id="KAK4324238.1"/>
    </source>
</evidence>
<protein>
    <submittedName>
        <fullName evidence="2">Uncharacterized protein</fullName>
    </submittedName>
</protein>
<evidence type="ECO:0000256" key="1">
    <source>
        <dbReference type="SAM" id="MobiDB-lite"/>
    </source>
</evidence>
<comment type="caution">
    <text evidence="2">The sequence shown here is derived from an EMBL/GenBank/DDBJ whole genome shotgun (WGS) entry which is preliminary data.</text>
</comment>
<organism evidence="2 3">
    <name type="scientific">Petrolisthes manimaculis</name>
    <dbReference type="NCBI Taxonomy" id="1843537"/>
    <lineage>
        <taxon>Eukaryota</taxon>
        <taxon>Metazoa</taxon>
        <taxon>Ecdysozoa</taxon>
        <taxon>Arthropoda</taxon>
        <taxon>Crustacea</taxon>
        <taxon>Multicrustacea</taxon>
        <taxon>Malacostraca</taxon>
        <taxon>Eumalacostraca</taxon>
        <taxon>Eucarida</taxon>
        <taxon>Decapoda</taxon>
        <taxon>Pleocyemata</taxon>
        <taxon>Anomura</taxon>
        <taxon>Galatheoidea</taxon>
        <taxon>Porcellanidae</taxon>
        <taxon>Petrolisthes</taxon>
    </lineage>
</organism>
<reference evidence="2" key="1">
    <citation type="submission" date="2023-11" db="EMBL/GenBank/DDBJ databases">
        <title>Genome assemblies of two species of porcelain crab, Petrolisthes cinctipes and Petrolisthes manimaculis (Anomura: Porcellanidae).</title>
        <authorList>
            <person name="Angst P."/>
        </authorList>
    </citation>
    <scope>NUCLEOTIDE SEQUENCE</scope>
    <source>
        <strain evidence="2">PB745_02</strain>
        <tissue evidence="2">Gill</tissue>
    </source>
</reference>
<proteinExistence type="predicted"/>
<name>A0AAE1QEH7_9EUCA</name>
<dbReference type="AlphaFoldDB" id="A0AAE1QEH7"/>
<dbReference type="Proteomes" id="UP001292094">
    <property type="component" value="Unassembled WGS sequence"/>
</dbReference>